<evidence type="ECO:0000256" key="6">
    <source>
        <dbReference type="HAMAP-Rule" id="MF_01986"/>
    </source>
</evidence>
<dbReference type="InterPro" id="IPR036551">
    <property type="entry name" value="Flavin_trans-like"/>
</dbReference>
<dbReference type="RefSeq" id="WP_106926084.1">
    <property type="nucleotide sequence ID" value="NZ_CABMMU010000005.1"/>
</dbReference>
<dbReference type="InterPro" id="IPR004507">
    <property type="entry name" value="UbiX-like"/>
</dbReference>
<evidence type="ECO:0000256" key="3">
    <source>
        <dbReference type="ARBA" id="ARBA00022643"/>
    </source>
</evidence>
<evidence type="ECO:0000259" key="7">
    <source>
        <dbReference type="Pfam" id="PF02441"/>
    </source>
</evidence>
<keyword evidence="6" id="KW-0216">Detoxification</keyword>
<proteinExistence type="inferred from homology"/>
<accession>A0A2T2Y409</accession>
<dbReference type="NCBIfam" id="NF041206">
    <property type="entry name" value="VdcB"/>
    <property type="match status" value="1"/>
</dbReference>
<comment type="caution">
    <text evidence="8">The sequence shown here is derived from an EMBL/GenBank/DDBJ whole genome shotgun (WGS) entry which is preliminary data.</text>
</comment>
<name>A0A2T2Y409_9ENTR</name>
<protein>
    <recommendedName>
        <fullName evidence="6">Probable UbiX-like flavin prenyltransferase</fullName>
        <ecNumber evidence="6">2.5.1.129</ecNumber>
    </recommendedName>
    <alternativeName>
        <fullName evidence="6">Phenolic acid decarboxylase subunit B</fullName>
        <shortName evidence="6">PAD</shortName>
    </alternativeName>
</protein>
<dbReference type="SUPFAM" id="SSF52507">
    <property type="entry name" value="Homo-oligomeric flavin-containing Cys decarboxylases, HFCD"/>
    <property type="match status" value="1"/>
</dbReference>
<evidence type="ECO:0000256" key="4">
    <source>
        <dbReference type="ARBA" id="ARBA00022679"/>
    </source>
</evidence>
<dbReference type="InterPro" id="IPR032901">
    <property type="entry name" value="UbiX_pad_YclB"/>
</dbReference>
<dbReference type="HAMAP" id="MF_01984">
    <property type="entry name" value="ubiX_pad"/>
    <property type="match status" value="1"/>
</dbReference>
<dbReference type="Gene3D" id="3.40.50.1950">
    <property type="entry name" value="Flavin prenyltransferase-like"/>
    <property type="match status" value="1"/>
</dbReference>
<feature type="binding site" evidence="6">
    <location>
        <begin position="9"/>
        <end position="11"/>
    </location>
    <ligand>
        <name>FMN</name>
        <dbReference type="ChEBI" id="CHEBI:58210"/>
    </ligand>
</feature>
<reference evidence="8 9" key="1">
    <citation type="submission" date="2018-03" db="EMBL/GenBank/DDBJ databases">
        <title>First report of an OXA-48+CTX-M-M-producing Kluyvera ascorbata clone recovered from patients admitted in a University Hospital in Madrid, Spain.</title>
        <authorList>
            <person name="Hernandez-Garcia M."/>
            <person name="Leon-Sampedro R."/>
            <person name="Perez-Viso B."/>
            <person name="Morosini M.I."/>
            <person name="Lopez-Fresnena N."/>
            <person name="Coque T.M."/>
            <person name="Bonten M."/>
            <person name="Malhotra-Kumar S."/>
            <person name="Ruiz-Garbajosa P."/>
            <person name="Canton R."/>
        </authorList>
    </citation>
    <scope>NUCLEOTIDE SEQUENCE [LARGE SCALE GENOMIC DNA]</scope>
    <source>
        <strain evidence="8 9">KA2</strain>
    </source>
</reference>
<keyword evidence="9" id="KW-1185">Reference proteome</keyword>
<feature type="binding site" evidence="6">
    <location>
        <position position="36"/>
    </location>
    <ligand>
        <name>FMN</name>
        <dbReference type="ChEBI" id="CHEBI:58210"/>
    </ligand>
</feature>
<gene>
    <name evidence="8" type="ORF">C8256_09305</name>
</gene>
<comment type="similarity">
    <text evidence="6">Belongs to the UbiX/PAD1 family. YclB subfamily.</text>
</comment>
<sequence>MRLIIGMTGATGAPLGVALLQALRDMPEVETHLVMSKWAKTTIELETPWTVREVAAMADFSHSPADQAATISSGSFQTDGMIVIPCSMKTLAGIRAGYADGLVGRAADVVLKEGRKLVLVPREMPLSTIHLENMLALSRMGVAMVPPMPAFYNHPETVDDIVQHVVTRVLDQFGLKHDKARRWQGLSTATPLSQENA</sequence>
<dbReference type="AlphaFoldDB" id="A0A2T2Y409"/>
<dbReference type="Pfam" id="PF02441">
    <property type="entry name" value="Flavoprotein"/>
    <property type="match status" value="1"/>
</dbReference>
<dbReference type="EC" id="2.5.1.129" evidence="6"/>
<dbReference type="Proteomes" id="UP000240892">
    <property type="component" value="Unassembled WGS sequence"/>
</dbReference>
<keyword evidence="2 6" id="KW-0285">Flavoprotein</keyword>
<dbReference type="STRING" id="1006000.GKAS_01415"/>
<dbReference type="GO" id="GO:0016831">
    <property type="term" value="F:carboxy-lyase activity"/>
    <property type="evidence" value="ECO:0007669"/>
    <property type="project" value="TreeGrafter"/>
</dbReference>
<evidence type="ECO:0000256" key="1">
    <source>
        <dbReference type="ARBA" id="ARBA00022602"/>
    </source>
</evidence>
<dbReference type="HAMAP" id="MF_01986">
    <property type="entry name" value="ubiX_pad_yclB"/>
    <property type="match status" value="1"/>
</dbReference>
<evidence type="ECO:0000313" key="8">
    <source>
        <dbReference type="EMBL" id="PSR47285.1"/>
    </source>
</evidence>
<dbReference type="NCBIfam" id="NF004685">
    <property type="entry name" value="PRK06029.1"/>
    <property type="match status" value="1"/>
</dbReference>
<dbReference type="InterPro" id="IPR003382">
    <property type="entry name" value="Flavoprotein"/>
</dbReference>
<comment type="subunit">
    <text evidence="6">Homododecamer.</text>
</comment>
<dbReference type="PANTHER" id="PTHR43374">
    <property type="entry name" value="FLAVIN PRENYLTRANSFERASE"/>
    <property type="match status" value="1"/>
</dbReference>
<comment type="function">
    <text evidence="6">Involved in the non-oxidative decarboxylation and detoxification of phenolic derivatives. Flavin prenyltransferase that catalyzes the synthesis of the prenylated FMN cofactor (prenyl-FMN) for phenolic acid decarboxylase.</text>
</comment>
<dbReference type="NCBIfam" id="TIGR00421">
    <property type="entry name" value="ubiX_pad"/>
    <property type="match status" value="1"/>
</dbReference>
<evidence type="ECO:0000313" key="9">
    <source>
        <dbReference type="Proteomes" id="UP000240892"/>
    </source>
</evidence>
<keyword evidence="4 6" id="KW-0808">Transferase</keyword>
<dbReference type="EMBL" id="PYHO01000005">
    <property type="protein sequence ID" value="PSR47285.1"/>
    <property type="molecule type" value="Genomic_DNA"/>
</dbReference>
<feature type="domain" description="Flavoprotein" evidence="7">
    <location>
        <begin position="1"/>
        <end position="173"/>
    </location>
</feature>
<dbReference type="FunFam" id="3.40.50.1950:FF:000001">
    <property type="entry name" value="Flavin prenyltransferase UbiX"/>
    <property type="match status" value="1"/>
</dbReference>
<keyword evidence="6" id="KW-0058">Aromatic hydrocarbons catabolism</keyword>
<feature type="binding site" evidence="6">
    <location>
        <position position="122"/>
    </location>
    <ligand>
        <name>FMN</name>
        <dbReference type="ChEBI" id="CHEBI:58210"/>
    </ligand>
</feature>
<evidence type="ECO:0000256" key="2">
    <source>
        <dbReference type="ARBA" id="ARBA00022630"/>
    </source>
</evidence>
<dbReference type="GO" id="GO:0009636">
    <property type="term" value="P:response to toxic substance"/>
    <property type="evidence" value="ECO:0007669"/>
    <property type="project" value="UniProtKB-KW"/>
</dbReference>
<dbReference type="GO" id="GO:0106141">
    <property type="term" value="F:flavin prenyltransferase activity"/>
    <property type="evidence" value="ECO:0007669"/>
    <property type="project" value="UniProtKB-EC"/>
</dbReference>
<keyword evidence="3 6" id="KW-0288">FMN</keyword>
<organism evidence="8 9">
    <name type="scientific">Kluyvera genomosp. 2</name>
    <dbReference type="NCBI Taxonomy" id="2774054"/>
    <lineage>
        <taxon>Bacteria</taxon>
        <taxon>Pseudomonadati</taxon>
        <taxon>Pseudomonadota</taxon>
        <taxon>Gammaproteobacteria</taxon>
        <taxon>Enterobacterales</taxon>
        <taxon>Enterobacteriaceae</taxon>
        <taxon>Kluyvera</taxon>
    </lineage>
</organism>
<keyword evidence="1 6" id="KW-0637">Prenyltransferase</keyword>
<feature type="binding site" evidence="6">
    <location>
        <begin position="87"/>
        <end position="90"/>
    </location>
    <ligand>
        <name>FMN</name>
        <dbReference type="ChEBI" id="CHEBI:58210"/>
    </ligand>
</feature>
<dbReference type="PANTHER" id="PTHR43374:SF1">
    <property type="entry name" value="FLAVIN PRENYLTRANSFERASE PAD1, MITOCHONDRIAL"/>
    <property type="match status" value="1"/>
</dbReference>
<evidence type="ECO:0000256" key="5">
    <source>
        <dbReference type="ARBA" id="ARBA00050612"/>
    </source>
</evidence>
<comment type="catalytic activity">
    <reaction evidence="5 6">
        <text>dimethylallyl phosphate + FMNH2 = prenylated FMNH2 + phosphate</text>
        <dbReference type="Rhea" id="RHEA:37743"/>
        <dbReference type="ChEBI" id="CHEBI:43474"/>
        <dbReference type="ChEBI" id="CHEBI:57618"/>
        <dbReference type="ChEBI" id="CHEBI:87467"/>
        <dbReference type="ChEBI" id="CHEBI:88052"/>
        <dbReference type="EC" id="2.5.1.129"/>
    </reaction>
</comment>